<organism evidence="2 3">
    <name type="scientific">Punica granatum</name>
    <name type="common">Pomegranate</name>
    <dbReference type="NCBI Taxonomy" id="22663"/>
    <lineage>
        <taxon>Eukaryota</taxon>
        <taxon>Viridiplantae</taxon>
        <taxon>Streptophyta</taxon>
        <taxon>Embryophyta</taxon>
        <taxon>Tracheophyta</taxon>
        <taxon>Spermatophyta</taxon>
        <taxon>Magnoliopsida</taxon>
        <taxon>eudicotyledons</taxon>
        <taxon>Gunneridae</taxon>
        <taxon>Pentapetalae</taxon>
        <taxon>rosids</taxon>
        <taxon>malvids</taxon>
        <taxon>Myrtales</taxon>
        <taxon>Lythraceae</taxon>
        <taxon>Punica</taxon>
    </lineage>
</organism>
<feature type="compositionally biased region" description="Low complexity" evidence="1">
    <location>
        <begin position="422"/>
        <end position="436"/>
    </location>
</feature>
<feature type="region of interest" description="Disordered" evidence="1">
    <location>
        <begin position="241"/>
        <end position="360"/>
    </location>
</feature>
<dbReference type="PANTHER" id="PTHR34222">
    <property type="entry name" value="GAG_PRE-INTEGRS DOMAIN-CONTAINING PROTEIN"/>
    <property type="match status" value="1"/>
</dbReference>
<dbReference type="AlphaFoldDB" id="A0A2I0I7D6"/>
<evidence type="ECO:0000256" key="1">
    <source>
        <dbReference type="SAM" id="MobiDB-lite"/>
    </source>
</evidence>
<feature type="compositionally biased region" description="Basic and acidic residues" evidence="1">
    <location>
        <begin position="324"/>
        <end position="339"/>
    </location>
</feature>
<feature type="compositionally biased region" description="Basic and acidic residues" evidence="1">
    <location>
        <begin position="346"/>
        <end position="360"/>
    </location>
</feature>
<feature type="non-terminal residue" evidence="2">
    <location>
        <position position="436"/>
    </location>
</feature>
<evidence type="ECO:0000313" key="2">
    <source>
        <dbReference type="EMBL" id="PKI39919.1"/>
    </source>
</evidence>
<dbReference type="EMBL" id="PGOL01003709">
    <property type="protein sequence ID" value="PKI39919.1"/>
    <property type="molecule type" value="Genomic_DNA"/>
</dbReference>
<protein>
    <recommendedName>
        <fullName evidence="4">Integrase catalytic domain-containing protein</fullName>
    </recommendedName>
</protein>
<comment type="caution">
    <text evidence="2">The sequence shown here is derived from an EMBL/GenBank/DDBJ whole genome shotgun (WGS) entry which is preliminary data.</text>
</comment>
<sequence length="436" mass="49289">MEGSLQSTVAYAVDTKNLWDDLKESIEPLPNLNKVYKMLVNEERQKLVTRSREVMPESAVFLTKEDAELGRTGGSRWQSSAEGKRTYSYYGKMGHTKNTCWALIGYPSWHSKSKVSAERRPGPILGKQGSGLRGKAQTQRGPDRANVAQAVQTSSSRAERLEALPDEQFQRLLSMLSQNTIDPNRLVDTPQQNGRVERKYRHILNVARALMFQGSLPTRFWGECVSIAVHLINITPMPLLDNKNPHERQTEESGPNSADGSAGRQSNWEEQPYPTRQLKPSPKVKERPIDGDGYSLAQQAMEKDHAMGREAKESKGPTQFFEPGRTRDNADRTLEERENISGPNEDSSRNLEGRGSDSELSRIEFQGGRIFLEKGIVNLETIEEDKSNEMVLRRSERVSNRLKHFNDYIVHTTRHKTPFPDSPTSSDSSDMSYPIE</sequence>
<keyword evidence="3" id="KW-1185">Reference proteome</keyword>
<feature type="region of interest" description="Disordered" evidence="1">
    <location>
        <begin position="414"/>
        <end position="436"/>
    </location>
</feature>
<dbReference type="InterPro" id="IPR012337">
    <property type="entry name" value="RNaseH-like_sf"/>
</dbReference>
<dbReference type="SUPFAM" id="SSF53098">
    <property type="entry name" value="Ribonuclease H-like"/>
    <property type="match status" value="1"/>
</dbReference>
<reference evidence="2 3" key="1">
    <citation type="submission" date="2017-11" db="EMBL/GenBank/DDBJ databases">
        <title>De-novo sequencing of pomegranate (Punica granatum L.) genome.</title>
        <authorList>
            <person name="Akparov Z."/>
            <person name="Amiraslanov A."/>
            <person name="Hajiyeva S."/>
            <person name="Abbasov M."/>
            <person name="Kaur K."/>
            <person name="Hamwieh A."/>
            <person name="Solovyev V."/>
            <person name="Salamov A."/>
            <person name="Braich B."/>
            <person name="Kosarev P."/>
            <person name="Mahmoud A."/>
            <person name="Hajiyev E."/>
            <person name="Babayeva S."/>
            <person name="Izzatullayeva V."/>
            <person name="Mammadov A."/>
            <person name="Mammadov A."/>
            <person name="Sharifova S."/>
            <person name="Ojaghi J."/>
            <person name="Eynullazada K."/>
            <person name="Bayramov B."/>
            <person name="Abdulazimova A."/>
            <person name="Shahmuradov I."/>
        </authorList>
    </citation>
    <scope>NUCLEOTIDE SEQUENCE [LARGE SCALE GENOMIC DNA]</scope>
    <source>
        <strain evidence="3">cv. AG2017</strain>
        <tissue evidence="2">Leaf</tissue>
    </source>
</reference>
<dbReference type="Proteomes" id="UP000233551">
    <property type="component" value="Unassembled WGS sequence"/>
</dbReference>
<name>A0A2I0I7D6_PUNGR</name>
<proteinExistence type="predicted"/>
<evidence type="ECO:0008006" key="4">
    <source>
        <dbReference type="Google" id="ProtNLM"/>
    </source>
</evidence>
<dbReference type="STRING" id="22663.A0A2I0I7D6"/>
<gene>
    <name evidence="2" type="ORF">CRG98_039689</name>
</gene>
<dbReference type="PANTHER" id="PTHR34222:SF33">
    <property type="entry name" value="RETROTRANSPOSON GAG DOMAIN-CONTAINING PROTEIN"/>
    <property type="match status" value="1"/>
</dbReference>
<dbReference type="Gene3D" id="3.30.420.10">
    <property type="entry name" value="Ribonuclease H-like superfamily/Ribonuclease H"/>
    <property type="match status" value="1"/>
</dbReference>
<feature type="compositionally biased region" description="Basic and acidic residues" evidence="1">
    <location>
        <begin position="301"/>
        <end position="315"/>
    </location>
</feature>
<accession>A0A2I0I7D6</accession>
<feature type="compositionally biased region" description="Polar residues" evidence="1">
    <location>
        <begin position="252"/>
        <end position="269"/>
    </location>
</feature>
<evidence type="ECO:0000313" key="3">
    <source>
        <dbReference type="Proteomes" id="UP000233551"/>
    </source>
</evidence>
<dbReference type="InterPro" id="IPR036397">
    <property type="entry name" value="RNaseH_sf"/>
</dbReference>
<dbReference type="GO" id="GO:0003676">
    <property type="term" value="F:nucleic acid binding"/>
    <property type="evidence" value="ECO:0007669"/>
    <property type="project" value="InterPro"/>
</dbReference>
<feature type="region of interest" description="Disordered" evidence="1">
    <location>
        <begin position="117"/>
        <end position="146"/>
    </location>
</feature>